<dbReference type="EMBL" id="CP042425">
    <property type="protein sequence ID" value="QEL16800.1"/>
    <property type="molecule type" value="Genomic_DNA"/>
</dbReference>
<dbReference type="Pfam" id="PF00702">
    <property type="entry name" value="Hydrolase"/>
    <property type="match status" value="1"/>
</dbReference>
<feature type="domain" description="Cation-transporting P-type ATPase C-terminal" evidence="11">
    <location>
        <begin position="669"/>
        <end position="781"/>
    </location>
</feature>
<evidence type="ECO:0000313" key="13">
    <source>
        <dbReference type="Proteomes" id="UP000324974"/>
    </source>
</evidence>
<dbReference type="InterPro" id="IPR001757">
    <property type="entry name" value="P_typ_ATPase"/>
</dbReference>
<dbReference type="SFLD" id="SFLDG00002">
    <property type="entry name" value="C1.7:_P-type_atpase_like"/>
    <property type="match status" value="1"/>
</dbReference>
<dbReference type="SUPFAM" id="SSF56784">
    <property type="entry name" value="HAD-like"/>
    <property type="match status" value="1"/>
</dbReference>
<feature type="transmembrane region" description="Helical" evidence="9">
    <location>
        <begin position="641"/>
        <end position="660"/>
    </location>
</feature>
<sequence>MSRPPAQPDGLSPTEVAERVAAGRVNRPPRDGWRAYADIARRNTLTLYNALVVPAAVGLFLLADYRAAWAVGAMAVANGALGLAHELRAKRHLDRLSVLGEARVRVRRGGTDVPLPSGHVVADDVVLLAAGDTVVADGAVVAADFLELDEALLTGESDPVPKAVGDPVKSGSVCVAGGGAYRAEQVGAAAFAHRVAAAARQYRHAPGPTQATLDRLVRGLTVVAVGLCLGYVLLHLVRGFPAADLVSMVAATITSMVPQGLVLLATLVFVLAATRLGRRGAVVQQLAAVEGLAAVDVICADKTGTLTTGRQTLDRVVAFAEPEAAVRRWLGGFAATSADGLNKSIQALREALAAEAEHIDVRDQLPFQSHNRCSAIVANGTGEPRLFVLGSFEVLAPRLPESGRAAVEAAWRELLPTGLRLLAFADGHAGPEGFQGRLPDIPLRPLAVVALRDELRPRVADVLAGLAAQGIRLKVVSGDHPETVRATVRALGAAFGEQSIVTGDEWANAADRVALAERCDLFGRVSPEQKVALVAALQQAGHRVGMIGDGVNDVLPIKRADFGVAMGAGSQAAKAVAGLVLESNDFAVLPAALAEGRRVVQNVRLAAKLFLLKNVYTVALILVAVGVCGLPFPYLPQQVTLLNALTIGGPAAIILAGRATGRTGGPNFYADVGRFVLTAGAATSAAGLAVYLGSLLTLGHDAETARTLLLTTLILAGVGNAVVATAGDRRLIAWAAFGVGGIVAAAAVPPAAYFFALAPLTGGQWLAVVLAAGASVVVSAAFNLGGGFGGGSRSPAEGGPTHGGPGASGRPPPRG</sequence>
<dbReference type="SFLD" id="SFLDS00003">
    <property type="entry name" value="Haloacid_Dehalogenase"/>
    <property type="match status" value="1"/>
</dbReference>
<feature type="transmembrane region" description="Helical" evidence="9">
    <location>
        <begin position="731"/>
        <end position="756"/>
    </location>
</feature>
<keyword evidence="6 9" id="KW-1133">Transmembrane helix</keyword>
<feature type="transmembrane region" description="Helical" evidence="9">
    <location>
        <begin position="69"/>
        <end position="87"/>
    </location>
</feature>
<dbReference type="PROSITE" id="PS01229">
    <property type="entry name" value="COF_2"/>
    <property type="match status" value="1"/>
</dbReference>
<dbReference type="InterPro" id="IPR023298">
    <property type="entry name" value="ATPase_P-typ_TM_dom_sf"/>
</dbReference>
<dbReference type="GO" id="GO:0016020">
    <property type="term" value="C:membrane"/>
    <property type="evidence" value="ECO:0007669"/>
    <property type="project" value="UniProtKB-SubCell"/>
</dbReference>
<proteinExistence type="predicted"/>
<protein>
    <submittedName>
        <fullName evidence="12">Magnesium-translocating P-type ATPase</fullName>
    </submittedName>
</protein>
<dbReference type="InterPro" id="IPR023214">
    <property type="entry name" value="HAD_sf"/>
</dbReference>
<keyword evidence="7 9" id="KW-0472">Membrane</keyword>
<evidence type="ECO:0000259" key="11">
    <source>
        <dbReference type="Pfam" id="PF00689"/>
    </source>
</evidence>
<dbReference type="SUPFAM" id="SSF81665">
    <property type="entry name" value="Calcium ATPase, transmembrane domain M"/>
    <property type="match status" value="1"/>
</dbReference>
<dbReference type="Proteomes" id="UP000324974">
    <property type="component" value="Chromosome"/>
</dbReference>
<dbReference type="PRINTS" id="PR00119">
    <property type="entry name" value="CATATPASE"/>
</dbReference>
<feature type="transmembrane region" description="Helical" evidence="9">
    <location>
        <begin position="45"/>
        <end position="63"/>
    </location>
</feature>
<organism evidence="12 13">
    <name type="scientific">Limnoglobus roseus</name>
    <dbReference type="NCBI Taxonomy" id="2598579"/>
    <lineage>
        <taxon>Bacteria</taxon>
        <taxon>Pseudomonadati</taxon>
        <taxon>Planctomycetota</taxon>
        <taxon>Planctomycetia</taxon>
        <taxon>Gemmatales</taxon>
        <taxon>Gemmataceae</taxon>
        <taxon>Limnoglobus</taxon>
    </lineage>
</organism>
<dbReference type="Pfam" id="PF00122">
    <property type="entry name" value="E1-E2_ATPase"/>
    <property type="match status" value="1"/>
</dbReference>
<dbReference type="InterPro" id="IPR036412">
    <property type="entry name" value="HAD-like_sf"/>
</dbReference>
<dbReference type="PRINTS" id="PR00120">
    <property type="entry name" value="HATPASE"/>
</dbReference>
<feature type="transmembrane region" description="Helical" evidence="9">
    <location>
        <begin position="614"/>
        <end position="635"/>
    </location>
</feature>
<feature type="transmembrane region" description="Helical" evidence="9">
    <location>
        <begin position="216"/>
        <end position="237"/>
    </location>
</feature>
<feature type="transmembrane region" description="Helical" evidence="9">
    <location>
        <begin position="705"/>
        <end position="724"/>
    </location>
</feature>
<dbReference type="PANTHER" id="PTHR42861">
    <property type="entry name" value="CALCIUM-TRANSPORTING ATPASE"/>
    <property type="match status" value="1"/>
</dbReference>
<dbReference type="SFLD" id="SFLDF00027">
    <property type="entry name" value="p-type_atpase"/>
    <property type="match status" value="1"/>
</dbReference>
<dbReference type="InterPro" id="IPR059000">
    <property type="entry name" value="ATPase_P-type_domA"/>
</dbReference>
<dbReference type="InterPro" id="IPR008250">
    <property type="entry name" value="ATPase_P-typ_transduc_dom_A_sf"/>
</dbReference>
<dbReference type="Gene3D" id="3.40.50.1000">
    <property type="entry name" value="HAD superfamily/HAD-like"/>
    <property type="match status" value="1"/>
</dbReference>
<dbReference type="PROSITE" id="PS00154">
    <property type="entry name" value="ATPASE_E1_E2"/>
    <property type="match status" value="1"/>
</dbReference>
<evidence type="ECO:0000256" key="8">
    <source>
        <dbReference type="SAM" id="MobiDB-lite"/>
    </source>
</evidence>
<keyword evidence="2 9" id="KW-0812">Transmembrane</keyword>
<dbReference type="RefSeq" id="WP_149111482.1">
    <property type="nucleotide sequence ID" value="NZ_CP042425.1"/>
</dbReference>
<evidence type="ECO:0000256" key="4">
    <source>
        <dbReference type="ARBA" id="ARBA00022840"/>
    </source>
</evidence>
<reference evidence="13" key="1">
    <citation type="submission" date="2019-08" db="EMBL/GenBank/DDBJ databases">
        <title>Limnoglobus roseus gen. nov., sp. nov., a novel freshwater planctomycete with a giant genome from the family Gemmataceae.</title>
        <authorList>
            <person name="Kulichevskaya I.S."/>
            <person name="Naumoff D.G."/>
            <person name="Miroshnikov K."/>
            <person name="Ivanova A."/>
            <person name="Philippov D.A."/>
            <person name="Hakobyan A."/>
            <person name="Rijpstra I.C."/>
            <person name="Sinninghe Damste J.S."/>
            <person name="Liesack W."/>
            <person name="Dedysh S.N."/>
        </authorList>
    </citation>
    <scope>NUCLEOTIDE SEQUENCE [LARGE SCALE GENOMIC DNA]</scope>
    <source>
        <strain evidence="13">PX52</strain>
    </source>
</reference>
<feature type="transmembrane region" description="Helical" evidence="9">
    <location>
        <begin position="249"/>
        <end position="272"/>
    </location>
</feature>
<dbReference type="KEGG" id="lrs:PX52LOC_03773"/>
<evidence type="ECO:0000256" key="7">
    <source>
        <dbReference type="ARBA" id="ARBA00023136"/>
    </source>
</evidence>
<evidence type="ECO:0000256" key="3">
    <source>
        <dbReference type="ARBA" id="ARBA00022741"/>
    </source>
</evidence>
<dbReference type="SUPFAM" id="SSF81653">
    <property type="entry name" value="Calcium ATPase, transduction domain A"/>
    <property type="match status" value="1"/>
</dbReference>
<evidence type="ECO:0000259" key="10">
    <source>
        <dbReference type="Pfam" id="PF00122"/>
    </source>
</evidence>
<comment type="subcellular location">
    <subcellularLocation>
        <location evidence="1">Membrane</location>
        <topology evidence="1">Multi-pass membrane protein</topology>
    </subcellularLocation>
</comment>
<evidence type="ECO:0000256" key="5">
    <source>
        <dbReference type="ARBA" id="ARBA00022967"/>
    </source>
</evidence>
<dbReference type="InterPro" id="IPR023299">
    <property type="entry name" value="ATPase_P-typ_cyto_dom_N"/>
</dbReference>
<dbReference type="OrthoDB" id="211392at2"/>
<keyword evidence="5" id="KW-1278">Translocase</keyword>
<dbReference type="GO" id="GO:0005524">
    <property type="term" value="F:ATP binding"/>
    <property type="evidence" value="ECO:0007669"/>
    <property type="project" value="UniProtKB-KW"/>
</dbReference>
<feature type="domain" description="P-type ATPase A" evidence="10">
    <location>
        <begin position="101"/>
        <end position="198"/>
    </location>
</feature>
<evidence type="ECO:0000256" key="1">
    <source>
        <dbReference type="ARBA" id="ARBA00004141"/>
    </source>
</evidence>
<accession>A0A5C1ADL9</accession>
<dbReference type="NCBIfam" id="TIGR01494">
    <property type="entry name" value="ATPase_P-type"/>
    <property type="match status" value="2"/>
</dbReference>
<evidence type="ECO:0000256" key="6">
    <source>
        <dbReference type="ARBA" id="ARBA00022989"/>
    </source>
</evidence>
<gene>
    <name evidence="12" type="primary">mgtA_2</name>
    <name evidence="12" type="ORF">PX52LOC_03773</name>
</gene>
<dbReference type="InterPro" id="IPR006068">
    <property type="entry name" value="ATPase_P-typ_cation-transptr_C"/>
</dbReference>
<dbReference type="Gene3D" id="2.70.150.10">
    <property type="entry name" value="Calcium-transporting ATPase, cytoplasmic transduction domain A"/>
    <property type="match status" value="1"/>
</dbReference>
<name>A0A5C1ADL9_9BACT</name>
<feature type="transmembrane region" description="Helical" evidence="9">
    <location>
        <begin position="762"/>
        <end position="784"/>
    </location>
</feature>
<dbReference type="Pfam" id="PF00689">
    <property type="entry name" value="Cation_ATPase_C"/>
    <property type="match status" value="1"/>
</dbReference>
<dbReference type="InterPro" id="IPR044492">
    <property type="entry name" value="P_typ_ATPase_HD_dom"/>
</dbReference>
<evidence type="ECO:0000313" key="12">
    <source>
        <dbReference type="EMBL" id="QEL16800.1"/>
    </source>
</evidence>
<dbReference type="GO" id="GO:0016887">
    <property type="term" value="F:ATP hydrolysis activity"/>
    <property type="evidence" value="ECO:0007669"/>
    <property type="project" value="InterPro"/>
</dbReference>
<dbReference type="Gene3D" id="1.20.1110.10">
    <property type="entry name" value="Calcium-transporting ATPase, transmembrane domain"/>
    <property type="match status" value="1"/>
</dbReference>
<feature type="region of interest" description="Disordered" evidence="8">
    <location>
        <begin position="792"/>
        <end position="815"/>
    </location>
</feature>
<evidence type="ECO:0000256" key="2">
    <source>
        <dbReference type="ARBA" id="ARBA00022692"/>
    </source>
</evidence>
<dbReference type="AlphaFoldDB" id="A0A5C1ADL9"/>
<feature type="transmembrane region" description="Helical" evidence="9">
    <location>
        <begin position="672"/>
        <end position="693"/>
    </location>
</feature>
<evidence type="ECO:0000256" key="9">
    <source>
        <dbReference type="SAM" id="Phobius"/>
    </source>
</evidence>
<dbReference type="Gene3D" id="3.40.1110.10">
    <property type="entry name" value="Calcium-transporting ATPase, cytoplasmic domain N"/>
    <property type="match status" value="1"/>
</dbReference>
<keyword evidence="13" id="KW-1185">Reference proteome</keyword>
<keyword evidence="4" id="KW-0067">ATP-binding</keyword>
<dbReference type="InterPro" id="IPR018303">
    <property type="entry name" value="ATPase_P-typ_P_site"/>
</dbReference>
<keyword evidence="3" id="KW-0547">Nucleotide-binding</keyword>